<evidence type="ECO:0000313" key="2">
    <source>
        <dbReference type="Proteomes" id="UP001614394"/>
    </source>
</evidence>
<dbReference type="EMBL" id="JBITYG010000004">
    <property type="protein sequence ID" value="MFI9102244.1"/>
    <property type="molecule type" value="Genomic_DNA"/>
</dbReference>
<protein>
    <recommendedName>
        <fullName evidence="3">Secreted protein</fullName>
    </recommendedName>
</protein>
<dbReference type="RefSeq" id="WP_399649622.1">
    <property type="nucleotide sequence ID" value="NZ_JBITYG010000004.1"/>
</dbReference>
<name>A0ABW8C743_9ACTN</name>
<gene>
    <name evidence="1" type="ORF">ACIGXA_17125</name>
</gene>
<accession>A0ABW8C743</accession>
<dbReference type="Proteomes" id="UP001614394">
    <property type="component" value="Unassembled WGS sequence"/>
</dbReference>
<evidence type="ECO:0000313" key="1">
    <source>
        <dbReference type="EMBL" id="MFI9102244.1"/>
    </source>
</evidence>
<evidence type="ECO:0008006" key="3">
    <source>
        <dbReference type="Google" id="ProtNLM"/>
    </source>
</evidence>
<organism evidence="1 2">
    <name type="scientific">Streptomyces fildesensis</name>
    <dbReference type="NCBI Taxonomy" id="375757"/>
    <lineage>
        <taxon>Bacteria</taxon>
        <taxon>Bacillati</taxon>
        <taxon>Actinomycetota</taxon>
        <taxon>Actinomycetes</taxon>
        <taxon>Kitasatosporales</taxon>
        <taxon>Streptomycetaceae</taxon>
        <taxon>Streptomyces</taxon>
    </lineage>
</organism>
<proteinExistence type="predicted"/>
<comment type="caution">
    <text evidence="1">The sequence shown here is derived from an EMBL/GenBank/DDBJ whole genome shotgun (WGS) entry which is preliminary data.</text>
</comment>
<reference evidence="1 2" key="1">
    <citation type="submission" date="2024-10" db="EMBL/GenBank/DDBJ databases">
        <title>The Natural Products Discovery Center: Release of the First 8490 Sequenced Strains for Exploring Actinobacteria Biosynthetic Diversity.</title>
        <authorList>
            <person name="Kalkreuter E."/>
            <person name="Kautsar S.A."/>
            <person name="Yang D."/>
            <person name="Bader C.D."/>
            <person name="Teijaro C.N."/>
            <person name="Fluegel L."/>
            <person name="Davis C.M."/>
            <person name="Simpson J.R."/>
            <person name="Lauterbach L."/>
            <person name="Steele A.D."/>
            <person name="Gui C."/>
            <person name="Meng S."/>
            <person name="Li G."/>
            <person name="Viehrig K."/>
            <person name="Ye F."/>
            <person name="Su P."/>
            <person name="Kiefer A.F."/>
            <person name="Nichols A."/>
            <person name="Cepeda A.J."/>
            <person name="Yan W."/>
            <person name="Fan B."/>
            <person name="Jiang Y."/>
            <person name="Adhikari A."/>
            <person name="Zheng C.-J."/>
            <person name="Schuster L."/>
            <person name="Cowan T.M."/>
            <person name="Smanski M.J."/>
            <person name="Chevrette M.G."/>
            <person name="De Carvalho L.P.S."/>
            <person name="Shen B."/>
        </authorList>
    </citation>
    <scope>NUCLEOTIDE SEQUENCE [LARGE SCALE GENOMIC DNA]</scope>
    <source>
        <strain evidence="1 2">NPDC053399</strain>
    </source>
</reference>
<keyword evidence="2" id="KW-1185">Reference proteome</keyword>
<sequence length="179" mass="20188">MTAKPLLLIDVDGPLNPFAATPHQRPDGYTTHRMRPSGWDLPWQKPLRVWLNPAHGPLLMALPFDLVWATTWGAQANRWIGPRLGLPELPAIDWPELHARRDDGTYFKTHDIVRYAAGRPFAWIDDEIRLPDREYVTAHHPAPSLLLRIEPSVGLLAADFDALADWANELAEEEPGSAE</sequence>